<dbReference type="Proteomes" id="UP000886595">
    <property type="component" value="Unassembled WGS sequence"/>
</dbReference>
<protein>
    <submittedName>
        <fullName evidence="2">Uncharacterized protein</fullName>
    </submittedName>
</protein>
<feature type="compositionally biased region" description="Basic and acidic residues" evidence="1">
    <location>
        <begin position="57"/>
        <end position="75"/>
    </location>
</feature>
<sequence>MTRSATPWNQLQLRGDPRTTHAERISTNEGDVTTTRRHKREPERKDDDQPPISPRAFSRDHQRTQRGVEKLEIHRSTNAKPTGNPPQRSQQPRSTASETK</sequence>
<feature type="compositionally biased region" description="Polar residues" evidence="1">
    <location>
        <begin position="76"/>
        <end position="100"/>
    </location>
</feature>
<keyword evidence="3" id="KW-1185">Reference proteome</keyword>
<reference evidence="2 3" key="1">
    <citation type="submission" date="2020-02" db="EMBL/GenBank/DDBJ databases">
        <authorList>
            <person name="Ma Q."/>
            <person name="Huang Y."/>
            <person name="Song X."/>
            <person name="Pei D."/>
        </authorList>
    </citation>
    <scope>NUCLEOTIDE SEQUENCE [LARGE SCALE GENOMIC DNA]</scope>
    <source>
        <strain evidence="2">Sxm20200214</strain>
        <tissue evidence="2">Leaf</tissue>
    </source>
</reference>
<accession>A0A8X7UFD5</accession>
<comment type="caution">
    <text evidence="2">The sequence shown here is derived from an EMBL/GenBank/DDBJ whole genome shotgun (WGS) entry which is preliminary data.</text>
</comment>
<dbReference type="AlphaFoldDB" id="A0A8X7UFD5"/>
<feature type="compositionally biased region" description="Basic and acidic residues" evidence="1">
    <location>
        <begin position="15"/>
        <end position="26"/>
    </location>
</feature>
<evidence type="ECO:0000313" key="3">
    <source>
        <dbReference type="Proteomes" id="UP000886595"/>
    </source>
</evidence>
<name>A0A8X7UFD5_BRACI</name>
<feature type="region of interest" description="Disordered" evidence="1">
    <location>
        <begin position="1"/>
        <end position="100"/>
    </location>
</feature>
<proteinExistence type="predicted"/>
<gene>
    <name evidence="2" type="ORF">Bca52824_058106</name>
</gene>
<organism evidence="2 3">
    <name type="scientific">Brassica carinata</name>
    <name type="common">Ethiopian mustard</name>
    <name type="synonym">Abyssinian cabbage</name>
    <dbReference type="NCBI Taxonomy" id="52824"/>
    <lineage>
        <taxon>Eukaryota</taxon>
        <taxon>Viridiplantae</taxon>
        <taxon>Streptophyta</taxon>
        <taxon>Embryophyta</taxon>
        <taxon>Tracheophyta</taxon>
        <taxon>Spermatophyta</taxon>
        <taxon>Magnoliopsida</taxon>
        <taxon>eudicotyledons</taxon>
        <taxon>Gunneridae</taxon>
        <taxon>Pentapetalae</taxon>
        <taxon>rosids</taxon>
        <taxon>malvids</taxon>
        <taxon>Brassicales</taxon>
        <taxon>Brassicaceae</taxon>
        <taxon>Brassiceae</taxon>
        <taxon>Brassica</taxon>
    </lineage>
</organism>
<dbReference type="EMBL" id="JAAMPC010000012">
    <property type="protein sequence ID" value="KAG2275551.1"/>
    <property type="molecule type" value="Genomic_DNA"/>
</dbReference>
<evidence type="ECO:0000256" key="1">
    <source>
        <dbReference type="SAM" id="MobiDB-lite"/>
    </source>
</evidence>
<feature type="compositionally biased region" description="Polar residues" evidence="1">
    <location>
        <begin position="1"/>
        <end position="12"/>
    </location>
</feature>
<evidence type="ECO:0000313" key="2">
    <source>
        <dbReference type="EMBL" id="KAG2275551.1"/>
    </source>
</evidence>